<dbReference type="GO" id="GO:0030267">
    <property type="term" value="F:glyoxylate reductase (NADPH) activity"/>
    <property type="evidence" value="ECO:0007669"/>
    <property type="project" value="TreeGrafter"/>
</dbReference>
<gene>
    <name evidence="7" type="ORF">BCR35DRAFT_259973</name>
</gene>
<dbReference type="GO" id="GO:0005829">
    <property type="term" value="C:cytosol"/>
    <property type="evidence" value="ECO:0007669"/>
    <property type="project" value="TreeGrafter"/>
</dbReference>
<dbReference type="PANTHER" id="PTHR10996:SF289">
    <property type="entry name" value="2-HYDROXYACID DEHYDROGENASE"/>
    <property type="match status" value="1"/>
</dbReference>
<dbReference type="InParanoid" id="A0A1Y2G7K3"/>
<keyword evidence="2 4" id="KW-0560">Oxidoreductase</keyword>
<comment type="caution">
    <text evidence="7">The sequence shown here is derived from an EMBL/GenBank/DDBJ whole genome shotgun (WGS) entry which is preliminary data.</text>
</comment>
<sequence>MPALVRPQILLMDEIKLASPLLKELEERYEVVPLESTSRSQFLEDCKTKYADVQAMYRHFKGPAVKVTGPFDAELVAGLPKSLSFICHNGAGYDQIDVDACTSSSIQVSNVPTAVDNATADTALFLLLGALRQFGVAQANLRAGNFNAGLPLSHDPQGKLLGIIGLGGIGRAFAKRARALGMEVQYYNRNRLSEELEQGAKYVTFDELLKTSDVVSLNLPLNAKTKHTMGKEQFQQMKKTAVLVNTARGGVVDELALVEALEQGEIAACGLDVYEDEPKIQEGLVKSDKAFLLPHIGTLTVETQAEMEAVCLRNIDTGLRTGKLGFVVAEQKGKF</sequence>
<evidence type="ECO:0000259" key="6">
    <source>
        <dbReference type="Pfam" id="PF02826"/>
    </source>
</evidence>
<keyword evidence="3" id="KW-0520">NAD</keyword>
<dbReference type="OrthoDB" id="9991913at2759"/>
<evidence type="ECO:0000259" key="5">
    <source>
        <dbReference type="Pfam" id="PF00389"/>
    </source>
</evidence>
<dbReference type="SUPFAM" id="SSF51735">
    <property type="entry name" value="NAD(P)-binding Rossmann-fold domains"/>
    <property type="match status" value="1"/>
</dbReference>
<dbReference type="Gene3D" id="3.40.50.720">
    <property type="entry name" value="NAD(P)-binding Rossmann-like Domain"/>
    <property type="match status" value="2"/>
</dbReference>
<evidence type="ECO:0000256" key="2">
    <source>
        <dbReference type="ARBA" id="ARBA00023002"/>
    </source>
</evidence>
<dbReference type="GO" id="GO:0016618">
    <property type="term" value="F:hydroxypyruvate reductase [NAD(P)H] activity"/>
    <property type="evidence" value="ECO:0007669"/>
    <property type="project" value="TreeGrafter"/>
</dbReference>
<dbReference type="InterPro" id="IPR029753">
    <property type="entry name" value="D-isomer_DH_CS"/>
</dbReference>
<accession>A0A1Y2G7K3</accession>
<dbReference type="PROSITE" id="PS00065">
    <property type="entry name" value="D_2_HYDROXYACID_DH_1"/>
    <property type="match status" value="1"/>
</dbReference>
<dbReference type="Pfam" id="PF00389">
    <property type="entry name" value="2-Hacid_dh"/>
    <property type="match status" value="1"/>
</dbReference>
<dbReference type="STRING" id="106004.A0A1Y2G7K3"/>
<comment type="similarity">
    <text evidence="1 4">Belongs to the D-isomer specific 2-hydroxyacid dehydrogenase family.</text>
</comment>
<dbReference type="AlphaFoldDB" id="A0A1Y2G7K3"/>
<evidence type="ECO:0000256" key="1">
    <source>
        <dbReference type="ARBA" id="ARBA00005854"/>
    </source>
</evidence>
<feature type="domain" description="D-isomer specific 2-hydroxyacid dehydrogenase catalytic" evidence="5">
    <location>
        <begin position="35"/>
        <end position="328"/>
    </location>
</feature>
<keyword evidence="8" id="KW-1185">Reference proteome</keyword>
<dbReference type="EMBL" id="MCGR01000001">
    <property type="protein sequence ID" value="ORY92548.1"/>
    <property type="molecule type" value="Genomic_DNA"/>
</dbReference>
<dbReference type="CDD" id="cd12168">
    <property type="entry name" value="Mand_dh_like"/>
    <property type="match status" value="1"/>
</dbReference>
<dbReference type="Pfam" id="PF02826">
    <property type="entry name" value="2-Hacid_dh_C"/>
    <property type="match status" value="1"/>
</dbReference>
<organism evidence="7 8">
    <name type="scientific">Leucosporidium creatinivorum</name>
    <dbReference type="NCBI Taxonomy" id="106004"/>
    <lineage>
        <taxon>Eukaryota</taxon>
        <taxon>Fungi</taxon>
        <taxon>Dikarya</taxon>
        <taxon>Basidiomycota</taxon>
        <taxon>Pucciniomycotina</taxon>
        <taxon>Microbotryomycetes</taxon>
        <taxon>Leucosporidiales</taxon>
        <taxon>Leucosporidium</taxon>
    </lineage>
</organism>
<dbReference type="InterPro" id="IPR006139">
    <property type="entry name" value="D-isomer_2_OHA_DH_cat_dom"/>
</dbReference>
<protein>
    <submittedName>
        <fullName evidence="7">Putative 2-hydroxyacid dehydrogenase</fullName>
    </submittedName>
</protein>
<dbReference type="PANTHER" id="PTHR10996">
    <property type="entry name" value="2-HYDROXYACID DEHYDROGENASE-RELATED"/>
    <property type="match status" value="1"/>
</dbReference>
<dbReference type="InterPro" id="IPR029752">
    <property type="entry name" value="D-isomer_DH_CS1"/>
</dbReference>
<dbReference type="Proteomes" id="UP000193467">
    <property type="component" value="Unassembled WGS sequence"/>
</dbReference>
<dbReference type="FunFam" id="3.40.50.720:FF:000203">
    <property type="entry name" value="D-3-phosphoglycerate dehydrogenase (SerA)"/>
    <property type="match status" value="1"/>
</dbReference>
<evidence type="ECO:0000313" key="8">
    <source>
        <dbReference type="Proteomes" id="UP000193467"/>
    </source>
</evidence>
<name>A0A1Y2G7K3_9BASI</name>
<feature type="domain" description="D-isomer specific 2-hydroxyacid dehydrogenase NAD-binding" evidence="6">
    <location>
        <begin position="125"/>
        <end position="297"/>
    </location>
</feature>
<dbReference type="PROSITE" id="PS00671">
    <property type="entry name" value="D_2_HYDROXYACID_DH_3"/>
    <property type="match status" value="1"/>
</dbReference>
<dbReference type="InterPro" id="IPR006140">
    <property type="entry name" value="D-isomer_DH_NAD-bd"/>
</dbReference>
<evidence type="ECO:0000313" key="7">
    <source>
        <dbReference type="EMBL" id="ORY92548.1"/>
    </source>
</evidence>
<reference evidence="7 8" key="1">
    <citation type="submission" date="2016-07" db="EMBL/GenBank/DDBJ databases">
        <title>Pervasive Adenine N6-methylation of Active Genes in Fungi.</title>
        <authorList>
            <consortium name="DOE Joint Genome Institute"/>
            <person name="Mondo S.J."/>
            <person name="Dannebaum R.O."/>
            <person name="Kuo R.C."/>
            <person name="Labutti K."/>
            <person name="Haridas S."/>
            <person name="Kuo A."/>
            <person name="Salamov A."/>
            <person name="Ahrendt S.R."/>
            <person name="Lipzen A."/>
            <person name="Sullivan W."/>
            <person name="Andreopoulos W.B."/>
            <person name="Clum A."/>
            <person name="Lindquist E."/>
            <person name="Daum C."/>
            <person name="Ramamoorthy G.K."/>
            <person name="Gryganskyi A."/>
            <person name="Culley D."/>
            <person name="Magnuson J.K."/>
            <person name="James T.Y."/>
            <person name="O'Malley M.A."/>
            <person name="Stajich J.E."/>
            <person name="Spatafora J.W."/>
            <person name="Visel A."/>
            <person name="Grigoriev I.V."/>
        </authorList>
    </citation>
    <scope>NUCLEOTIDE SEQUENCE [LARGE SCALE GENOMIC DNA]</scope>
    <source>
        <strain evidence="7 8">62-1032</strain>
    </source>
</reference>
<evidence type="ECO:0000256" key="3">
    <source>
        <dbReference type="ARBA" id="ARBA00023027"/>
    </source>
</evidence>
<dbReference type="InterPro" id="IPR050223">
    <property type="entry name" value="D-isomer_2-hydroxyacid_DH"/>
</dbReference>
<dbReference type="SUPFAM" id="SSF52283">
    <property type="entry name" value="Formate/glycerate dehydrogenase catalytic domain-like"/>
    <property type="match status" value="1"/>
</dbReference>
<proteinExistence type="inferred from homology"/>
<dbReference type="InterPro" id="IPR036291">
    <property type="entry name" value="NAD(P)-bd_dom_sf"/>
</dbReference>
<dbReference type="GO" id="GO:0051287">
    <property type="term" value="F:NAD binding"/>
    <property type="evidence" value="ECO:0007669"/>
    <property type="project" value="InterPro"/>
</dbReference>
<dbReference type="FunCoup" id="A0A1Y2G7K3">
    <property type="interactions" value="313"/>
</dbReference>
<evidence type="ECO:0000256" key="4">
    <source>
        <dbReference type="RuleBase" id="RU003719"/>
    </source>
</evidence>